<proteinExistence type="predicted"/>
<dbReference type="HOGENOM" id="CLU_2813375_0_0_1"/>
<accession>A0A0C9ZK54</accession>
<dbReference type="Proteomes" id="UP000054018">
    <property type="component" value="Unassembled WGS sequence"/>
</dbReference>
<reference evidence="2" key="2">
    <citation type="submission" date="2015-01" db="EMBL/GenBank/DDBJ databases">
        <title>Evolutionary Origins and Diversification of the Mycorrhizal Mutualists.</title>
        <authorList>
            <consortium name="DOE Joint Genome Institute"/>
            <consortium name="Mycorrhizal Genomics Consortium"/>
            <person name="Kohler A."/>
            <person name="Kuo A."/>
            <person name="Nagy L.G."/>
            <person name="Floudas D."/>
            <person name="Copeland A."/>
            <person name="Barry K.W."/>
            <person name="Cichocki N."/>
            <person name="Veneault-Fourrey C."/>
            <person name="LaButti K."/>
            <person name="Lindquist E.A."/>
            <person name="Lipzen A."/>
            <person name="Lundell T."/>
            <person name="Morin E."/>
            <person name="Murat C."/>
            <person name="Riley R."/>
            <person name="Ohm R."/>
            <person name="Sun H."/>
            <person name="Tunlid A."/>
            <person name="Henrissat B."/>
            <person name="Grigoriev I.V."/>
            <person name="Hibbett D.S."/>
            <person name="Martin F."/>
        </authorList>
    </citation>
    <scope>NUCLEOTIDE SEQUENCE [LARGE SCALE GENOMIC DNA]</scope>
    <source>
        <strain evidence="2">441</strain>
    </source>
</reference>
<name>A0A0C9ZK54_9AGAM</name>
<protein>
    <submittedName>
        <fullName evidence="1">Uncharacterized protein</fullName>
    </submittedName>
</protein>
<sequence length="67" mass="7821">MIPATKRNDHAASTCWMTLPLNEVNLPEHRHVARLFKVQIRIHYLQFHDSHRLKMSIKCDQAGLSSK</sequence>
<dbReference type="EMBL" id="KN833688">
    <property type="protein sequence ID" value="KIK29691.1"/>
    <property type="molecule type" value="Genomic_DNA"/>
</dbReference>
<keyword evidence="2" id="KW-1185">Reference proteome</keyword>
<evidence type="ECO:0000313" key="2">
    <source>
        <dbReference type="Proteomes" id="UP000054018"/>
    </source>
</evidence>
<gene>
    <name evidence="1" type="ORF">PISMIDRAFT_438860</name>
</gene>
<dbReference type="AlphaFoldDB" id="A0A0C9ZK54"/>
<evidence type="ECO:0000313" key="1">
    <source>
        <dbReference type="EMBL" id="KIK29691.1"/>
    </source>
</evidence>
<reference evidence="1 2" key="1">
    <citation type="submission" date="2014-04" db="EMBL/GenBank/DDBJ databases">
        <authorList>
            <consortium name="DOE Joint Genome Institute"/>
            <person name="Kuo A."/>
            <person name="Kohler A."/>
            <person name="Costa M.D."/>
            <person name="Nagy L.G."/>
            <person name="Floudas D."/>
            <person name="Copeland A."/>
            <person name="Barry K.W."/>
            <person name="Cichocki N."/>
            <person name="Veneault-Fourrey C."/>
            <person name="LaButti K."/>
            <person name="Lindquist E.A."/>
            <person name="Lipzen A."/>
            <person name="Lundell T."/>
            <person name="Morin E."/>
            <person name="Murat C."/>
            <person name="Sun H."/>
            <person name="Tunlid A."/>
            <person name="Henrissat B."/>
            <person name="Grigoriev I.V."/>
            <person name="Hibbett D.S."/>
            <person name="Martin F."/>
            <person name="Nordberg H.P."/>
            <person name="Cantor M.N."/>
            <person name="Hua S.X."/>
        </authorList>
    </citation>
    <scope>NUCLEOTIDE SEQUENCE [LARGE SCALE GENOMIC DNA]</scope>
    <source>
        <strain evidence="1 2">441</strain>
    </source>
</reference>
<organism evidence="1 2">
    <name type="scientific">Pisolithus microcarpus 441</name>
    <dbReference type="NCBI Taxonomy" id="765257"/>
    <lineage>
        <taxon>Eukaryota</taxon>
        <taxon>Fungi</taxon>
        <taxon>Dikarya</taxon>
        <taxon>Basidiomycota</taxon>
        <taxon>Agaricomycotina</taxon>
        <taxon>Agaricomycetes</taxon>
        <taxon>Agaricomycetidae</taxon>
        <taxon>Boletales</taxon>
        <taxon>Sclerodermatineae</taxon>
        <taxon>Pisolithaceae</taxon>
        <taxon>Pisolithus</taxon>
    </lineage>
</organism>